<name>A0A6J4MQL1_9ACTN</name>
<keyword evidence="2" id="KW-0067">ATP-binding</keyword>
<proteinExistence type="predicted"/>
<feature type="non-terminal residue" evidence="2">
    <location>
        <position position="1"/>
    </location>
</feature>
<accession>A0A6J4MQL1</accession>
<dbReference type="GO" id="GO:0016787">
    <property type="term" value="F:hydrolase activity"/>
    <property type="evidence" value="ECO:0007669"/>
    <property type="project" value="UniProtKB-KW"/>
</dbReference>
<sequence>DDGLIARAGPGGAGPVEDLRPPGRQDRRHSRRGAVPSRPEAEDRLRRRRQGRLLRRGPGRGLRRHGTLRLGQVDAGAVPDPADRAHGRHRDPRRHRRHRRVGEPAPRRAPQPRLDGLPALRAAAAPPGDRQRRLRARDPGDGQEGAAGEGGRGLRSRRPQRLRDVVPRSALRRHAAARRSRPRAGRRAVDAAVRRAVLRSRPADPSRHAERGHPAPGRAAEDDGLHHPRPAGSPQARRPHPDHARRRDRPARDAGPGGGCTRRRLRPRLHLRGAEVARPDAEVGHARAA</sequence>
<dbReference type="EC" id="3.6.3.32" evidence="2"/>
<keyword evidence="2" id="KW-0378">Hydrolase</keyword>
<organism evidence="2">
    <name type="scientific">uncultured Nocardioidaceae bacterium</name>
    <dbReference type="NCBI Taxonomy" id="253824"/>
    <lineage>
        <taxon>Bacteria</taxon>
        <taxon>Bacillati</taxon>
        <taxon>Actinomycetota</taxon>
        <taxon>Actinomycetes</taxon>
        <taxon>Propionibacteriales</taxon>
        <taxon>Nocardioidaceae</taxon>
        <taxon>environmental samples</taxon>
    </lineage>
</organism>
<feature type="compositionally biased region" description="Basic residues" evidence="1">
    <location>
        <begin position="86"/>
        <end position="100"/>
    </location>
</feature>
<evidence type="ECO:0000313" key="2">
    <source>
        <dbReference type="EMBL" id="CAA9366041.1"/>
    </source>
</evidence>
<feature type="compositionally biased region" description="Basic residues" evidence="1">
    <location>
        <begin position="170"/>
        <end position="186"/>
    </location>
</feature>
<feature type="compositionally biased region" description="Basic and acidic residues" evidence="1">
    <location>
        <begin position="272"/>
        <end position="289"/>
    </location>
</feature>
<evidence type="ECO:0000256" key="1">
    <source>
        <dbReference type="SAM" id="MobiDB-lite"/>
    </source>
</evidence>
<feature type="compositionally biased region" description="Basic and acidic residues" evidence="1">
    <location>
        <begin position="201"/>
        <end position="226"/>
    </location>
</feature>
<gene>
    <name evidence="2" type="ORF">AVDCRST_MAG47-581</name>
</gene>
<dbReference type="AlphaFoldDB" id="A0A6J4MQL1"/>
<feature type="compositionally biased region" description="Low complexity" evidence="1">
    <location>
        <begin position="112"/>
        <end position="128"/>
    </location>
</feature>
<dbReference type="GO" id="GO:0005524">
    <property type="term" value="F:ATP binding"/>
    <property type="evidence" value="ECO:0007669"/>
    <property type="project" value="UniProtKB-KW"/>
</dbReference>
<feature type="compositionally biased region" description="Basic residues" evidence="1">
    <location>
        <begin position="46"/>
        <end position="67"/>
    </location>
</feature>
<feature type="compositionally biased region" description="Gly residues" evidence="1">
    <location>
        <begin position="142"/>
        <end position="153"/>
    </location>
</feature>
<keyword evidence="2" id="KW-0547">Nucleotide-binding</keyword>
<feature type="non-terminal residue" evidence="2">
    <location>
        <position position="289"/>
    </location>
</feature>
<protein>
    <submittedName>
        <fullName evidence="2">Glycine betaine ABC transport system, ATP-binding protein OpuAA</fullName>
        <ecNumber evidence="2">3.6.3.32</ecNumber>
    </submittedName>
</protein>
<dbReference type="EMBL" id="CADCUK010000042">
    <property type="protein sequence ID" value="CAA9366041.1"/>
    <property type="molecule type" value="Genomic_DNA"/>
</dbReference>
<feature type="region of interest" description="Disordered" evidence="1">
    <location>
        <begin position="1"/>
        <end position="289"/>
    </location>
</feature>
<feature type="compositionally biased region" description="Basic residues" evidence="1">
    <location>
        <begin position="237"/>
        <end position="249"/>
    </location>
</feature>
<feature type="compositionally biased region" description="Basic residues" evidence="1">
    <location>
        <begin position="261"/>
        <end position="271"/>
    </location>
</feature>
<reference evidence="2" key="1">
    <citation type="submission" date="2020-02" db="EMBL/GenBank/DDBJ databases">
        <authorList>
            <person name="Meier V. D."/>
        </authorList>
    </citation>
    <scope>NUCLEOTIDE SEQUENCE</scope>
    <source>
        <strain evidence="2">AVDCRST_MAG47</strain>
    </source>
</reference>